<evidence type="ECO:0000313" key="2">
    <source>
        <dbReference type="EMBL" id="THD11439.1"/>
    </source>
</evidence>
<proteinExistence type="predicted"/>
<name>A0A4S3KQZ3_9GAMM</name>
<comment type="caution">
    <text evidence="2">The sequence shown here is derived from an EMBL/GenBank/DDBJ whole genome shotgun (WGS) entry which is preliminary data.</text>
</comment>
<dbReference type="PANTHER" id="PTHR23150:SF19">
    <property type="entry name" value="FORMYLGLYCINE-GENERATING ENZYME"/>
    <property type="match status" value="1"/>
</dbReference>
<feature type="domain" description="Sulfatase-modifying factor enzyme-like" evidence="1">
    <location>
        <begin position="18"/>
        <end position="252"/>
    </location>
</feature>
<dbReference type="InterPro" id="IPR042095">
    <property type="entry name" value="SUMF_sf"/>
</dbReference>
<dbReference type="STRING" id="993689.GCA_002077135_01718"/>
<dbReference type="OrthoDB" id="9768004at2"/>
<dbReference type="InterPro" id="IPR005532">
    <property type="entry name" value="SUMF_dom"/>
</dbReference>
<dbReference type="AlphaFoldDB" id="A0A4S3KQZ3"/>
<dbReference type="PANTHER" id="PTHR23150">
    <property type="entry name" value="SULFATASE MODIFYING FACTOR 1, 2"/>
    <property type="match status" value="1"/>
</dbReference>
<reference evidence="2 3" key="1">
    <citation type="submission" date="2017-02" db="EMBL/GenBank/DDBJ databases">
        <title>Whole genome sequencing of Metallibacterium scheffleri DSM 24874 (T).</title>
        <authorList>
            <person name="Kumar S."/>
            <person name="Patil P."/>
            <person name="Patil P.B."/>
        </authorList>
    </citation>
    <scope>NUCLEOTIDE SEQUENCE [LARGE SCALE GENOMIC DNA]</scope>
    <source>
        <strain evidence="2 3">DSM 24874</strain>
    </source>
</reference>
<dbReference type="Gene3D" id="3.90.1580.10">
    <property type="entry name" value="paralog of FGE (formylglycine-generating enzyme)"/>
    <property type="match status" value="1"/>
</dbReference>
<sequence>MVLAALLPRPAPADAAAPRFVIVPGGPLLSSLLDGTQAVTVRIAPFAMMDEPVTEAQFAAFVRQHPEWQRGHIAPLFAGPNYLAGWLTPADPGDAQAARHPVTGVSWFAARAYCDSLHAELPSWYQWEYAAAASSSSRDARADMTRRNAILAALMRATGQRPGLIGQRPANVYGLRDLNRLIWEWVSDYGAMFPEVNGDVGSAGSGSVLRLCGGAALAFRDPSDYALAERVAALSMLAPADSSPFVGFRCVRKPGDTP</sequence>
<dbReference type="SUPFAM" id="SSF56436">
    <property type="entry name" value="C-type lectin-like"/>
    <property type="match status" value="1"/>
</dbReference>
<protein>
    <recommendedName>
        <fullName evidence="1">Sulfatase-modifying factor enzyme-like domain-containing protein</fullName>
    </recommendedName>
</protein>
<organism evidence="2 3">
    <name type="scientific">Metallibacterium scheffleri</name>
    <dbReference type="NCBI Taxonomy" id="993689"/>
    <lineage>
        <taxon>Bacteria</taxon>
        <taxon>Pseudomonadati</taxon>
        <taxon>Pseudomonadota</taxon>
        <taxon>Gammaproteobacteria</taxon>
        <taxon>Lysobacterales</taxon>
        <taxon>Rhodanobacteraceae</taxon>
        <taxon>Metallibacterium</taxon>
    </lineage>
</organism>
<evidence type="ECO:0000313" key="3">
    <source>
        <dbReference type="Proteomes" id="UP000307749"/>
    </source>
</evidence>
<dbReference type="Proteomes" id="UP000307749">
    <property type="component" value="Unassembled WGS sequence"/>
</dbReference>
<evidence type="ECO:0000259" key="1">
    <source>
        <dbReference type="Pfam" id="PF03781"/>
    </source>
</evidence>
<gene>
    <name evidence="2" type="ORF">B1806_03360</name>
</gene>
<dbReference type="GO" id="GO:0120147">
    <property type="term" value="F:formylglycine-generating oxidase activity"/>
    <property type="evidence" value="ECO:0007669"/>
    <property type="project" value="TreeGrafter"/>
</dbReference>
<dbReference type="InterPro" id="IPR051043">
    <property type="entry name" value="Sulfatase_Mod_Factor_Kinase"/>
</dbReference>
<accession>A0A4S3KQZ3</accession>
<dbReference type="EMBL" id="MWQO01000012">
    <property type="protein sequence ID" value="THD11439.1"/>
    <property type="molecule type" value="Genomic_DNA"/>
</dbReference>
<dbReference type="InterPro" id="IPR016187">
    <property type="entry name" value="CTDL_fold"/>
</dbReference>
<dbReference type="Pfam" id="PF03781">
    <property type="entry name" value="FGE-sulfatase"/>
    <property type="match status" value="1"/>
</dbReference>
<keyword evidence="3" id="KW-1185">Reference proteome</keyword>